<organism evidence="2 3">
    <name type="scientific">Paramecium sonneborni</name>
    <dbReference type="NCBI Taxonomy" id="65129"/>
    <lineage>
        <taxon>Eukaryota</taxon>
        <taxon>Sar</taxon>
        <taxon>Alveolata</taxon>
        <taxon>Ciliophora</taxon>
        <taxon>Intramacronucleata</taxon>
        <taxon>Oligohymenophorea</taxon>
        <taxon>Peniculida</taxon>
        <taxon>Parameciidae</taxon>
        <taxon>Paramecium</taxon>
    </lineage>
</organism>
<gene>
    <name evidence="2" type="ORF">PSON_ATCC_30995.1.T1710105</name>
</gene>
<sequence>MSQDVEIIKKKTPSIGKRFTVRRQGSILSDSKSTFEDSRITLLLLEQYRLVEMARFCVIFGTLIIAILEYECSFSDQFVNEFETETLTLLFIIFLMTLSASTCFPLAIVQLYQLQFRTKFCQDIKREQWQSHLKLDCLTQIQFRVW</sequence>
<keyword evidence="1" id="KW-0812">Transmembrane</keyword>
<evidence type="ECO:0000256" key="1">
    <source>
        <dbReference type="SAM" id="Phobius"/>
    </source>
</evidence>
<reference evidence="2" key="1">
    <citation type="submission" date="2021-01" db="EMBL/GenBank/DDBJ databases">
        <authorList>
            <consortium name="Genoscope - CEA"/>
            <person name="William W."/>
        </authorList>
    </citation>
    <scope>NUCLEOTIDE SEQUENCE</scope>
</reference>
<evidence type="ECO:0000313" key="3">
    <source>
        <dbReference type="Proteomes" id="UP000692954"/>
    </source>
</evidence>
<dbReference type="AlphaFoldDB" id="A0A8S1RF41"/>
<comment type="caution">
    <text evidence="2">The sequence shown here is derived from an EMBL/GenBank/DDBJ whole genome shotgun (WGS) entry which is preliminary data.</text>
</comment>
<evidence type="ECO:0000313" key="2">
    <source>
        <dbReference type="EMBL" id="CAD8126926.1"/>
    </source>
</evidence>
<keyword evidence="3" id="KW-1185">Reference proteome</keyword>
<accession>A0A8S1RF41</accession>
<feature type="transmembrane region" description="Helical" evidence="1">
    <location>
        <begin position="48"/>
        <end position="68"/>
    </location>
</feature>
<dbReference type="EMBL" id="CAJJDN010000171">
    <property type="protein sequence ID" value="CAD8126926.1"/>
    <property type="molecule type" value="Genomic_DNA"/>
</dbReference>
<dbReference type="Proteomes" id="UP000692954">
    <property type="component" value="Unassembled WGS sequence"/>
</dbReference>
<protein>
    <submittedName>
        <fullName evidence="2">Uncharacterized protein</fullName>
    </submittedName>
</protein>
<name>A0A8S1RF41_9CILI</name>
<keyword evidence="1" id="KW-1133">Transmembrane helix</keyword>
<keyword evidence="1" id="KW-0472">Membrane</keyword>
<dbReference type="OrthoDB" id="10381126at2759"/>
<feature type="transmembrane region" description="Helical" evidence="1">
    <location>
        <begin position="88"/>
        <end position="109"/>
    </location>
</feature>
<proteinExistence type="predicted"/>